<evidence type="ECO:0000313" key="17">
    <source>
        <dbReference type="EMBL" id="WED66005.1"/>
    </source>
</evidence>
<dbReference type="GO" id="GO:0000155">
    <property type="term" value="F:phosphorelay sensor kinase activity"/>
    <property type="evidence" value="ECO:0007669"/>
    <property type="project" value="InterPro"/>
</dbReference>
<dbReference type="SUPFAM" id="SSF52172">
    <property type="entry name" value="CheY-like"/>
    <property type="match status" value="1"/>
</dbReference>
<evidence type="ECO:0000259" key="15">
    <source>
        <dbReference type="PROSITE" id="PS50109"/>
    </source>
</evidence>
<gene>
    <name evidence="17" type="ORF">PXH66_03965</name>
</gene>
<dbReference type="KEGG" id="slom:PXH66_03965"/>
<dbReference type="Proteomes" id="UP001218638">
    <property type="component" value="Chromosome"/>
</dbReference>
<dbReference type="PROSITE" id="PS50110">
    <property type="entry name" value="RESPONSE_REGULATORY"/>
    <property type="match status" value="1"/>
</dbReference>
<dbReference type="Pfam" id="PF00512">
    <property type="entry name" value="HisKA"/>
    <property type="match status" value="1"/>
</dbReference>
<dbReference type="InterPro" id="IPR013783">
    <property type="entry name" value="Ig-like_fold"/>
</dbReference>
<dbReference type="SUPFAM" id="SSF55874">
    <property type="entry name" value="ATPase domain of HSP90 chaperone/DNA topoisomerase II/histidine kinase"/>
    <property type="match status" value="1"/>
</dbReference>
<evidence type="ECO:0000256" key="8">
    <source>
        <dbReference type="ARBA" id="ARBA00022692"/>
    </source>
</evidence>
<keyword evidence="11" id="KW-1133">Transmembrane helix</keyword>
<dbReference type="SUPFAM" id="SSF47384">
    <property type="entry name" value="Homodimeric domain of signal transducing histidine kinase"/>
    <property type="match status" value="1"/>
</dbReference>
<dbReference type="Gene3D" id="2.130.10.10">
    <property type="entry name" value="YVTN repeat-like/Quinoprotein amine dehydrogenase"/>
    <property type="match status" value="1"/>
</dbReference>
<dbReference type="EMBL" id="CP119075">
    <property type="protein sequence ID" value="WED66005.1"/>
    <property type="molecule type" value="Genomic_DNA"/>
</dbReference>
<dbReference type="Pfam" id="PF01627">
    <property type="entry name" value="Hpt"/>
    <property type="match status" value="1"/>
</dbReference>
<dbReference type="PRINTS" id="PR00344">
    <property type="entry name" value="BCTRLSENSOR"/>
</dbReference>
<dbReference type="InterPro" id="IPR015943">
    <property type="entry name" value="WD40/YVTN_repeat-like_dom_sf"/>
</dbReference>
<evidence type="ECO:0000256" key="10">
    <source>
        <dbReference type="ARBA" id="ARBA00022840"/>
    </source>
</evidence>
<keyword evidence="18" id="KW-1185">Reference proteome</keyword>
<dbReference type="Gene3D" id="3.40.50.2300">
    <property type="match status" value="1"/>
</dbReference>
<keyword evidence="4" id="KW-1003">Cell membrane</keyword>
<reference evidence="17" key="1">
    <citation type="submission" date="2023-03" db="EMBL/GenBank/DDBJ databases">
        <title>Lomoglobus Profundus gen. nov., sp. nov., a novel member of the phylum Verrucomicrobia, isolated from deep-marine sediment of South China Sea.</title>
        <authorList>
            <person name="Ahmad T."/>
            <person name="Ishaq S.E."/>
            <person name="Wang F."/>
        </authorList>
    </citation>
    <scope>NUCLEOTIDE SEQUENCE</scope>
    <source>
        <strain evidence="17">LMO-M01</strain>
    </source>
</reference>
<evidence type="ECO:0000313" key="18">
    <source>
        <dbReference type="Proteomes" id="UP001218638"/>
    </source>
</evidence>
<keyword evidence="10 17" id="KW-0067">ATP-binding</keyword>
<dbReference type="InterPro" id="IPR004358">
    <property type="entry name" value="Sig_transdc_His_kin-like_C"/>
</dbReference>
<dbReference type="SUPFAM" id="SSF50969">
    <property type="entry name" value="YVTN repeat-like/Quinoprotein amine dehydrogenase"/>
    <property type="match status" value="1"/>
</dbReference>
<protein>
    <recommendedName>
        <fullName evidence="3">histidine kinase</fullName>
        <ecNumber evidence="3">2.7.13.3</ecNumber>
    </recommendedName>
</protein>
<keyword evidence="5" id="KW-0997">Cell inner membrane</keyword>
<feature type="compositionally biased region" description="Pro residues" evidence="14">
    <location>
        <begin position="1232"/>
        <end position="1241"/>
    </location>
</feature>
<evidence type="ECO:0000256" key="12">
    <source>
        <dbReference type="ARBA" id="ARBA00023136"/>
    </source>
</evidence>
<evidence type="ECO:0000256" key="2">
    <source>
        <dbReference type="ARBA" id="ARBA00004429"/>
    </source>
</evidence>
<feature type="domain" description="Histidine kinase" evidence="15">
    <location>
        <begin position="861"/>
        <end position="1086"/>
    </location>
</feature>
<dbReference type="PANTHER" id="PTHR43047">
    <property type="entry name" value="TWO-COMPONENT HISTIDINE PROTEIN KINASE"/>
    <property type="match status" value="1"/>
</dbReference>
<dbReference type="InterPro" id="IPR005467">
    <property type="entry name" value="His_kinase_dom"/>
</dbReference>
<proteinExistence type="predicted"/>
<dbReference type="Pfam" id="PF02518">
    <property type="entry name" value="HATPase_c"/>
    <property type="match status" value="1"/>
</dbReference>
<dbReference type="SMART" id="SM00388">
    <property type="entry name" value="HisKA"/>
    <property type="match status" value="1"/>
</dbReference>
<evidence type="ECO:0000256" key="14">
    <source>
        <dbReference type="SAM" id="MobiDB-lite"/>
    </source>
</evidence>
<dbReference type="InterPro" id="IPR003661">
    <property type="entry name" value="HisK_dim/P_dom"/>
</dbReference>
<dbReference type="Gene3D" id="3.30.565.10">
    <property type="entry name" value="Histidine kinase-like ATPase, C-terminal domain"/>
    <property type="match status" value="1"/>
</dbReference>
<dbReference type="CDD" id="cd17546">
    <property type="entry name" value="REC_hyHK_CKI1_RcsC-like"/>
    <property type="match status" value="1"/>
</dbReference>
<dbReference type="InterPro" id="IPR036097">
    <property type="entry name" value="HisK_dim/P_sf"/>
</dbReference>
<evidence type="ECO:0000256" key="7">
    <source>
        <dbReference type="ARBA" id="ARBA00022679"/>
    </source>
</evidence>
<evidence type="ECO:0000256" key="5">
    <source>
        <dbReference type="ARBA" id="ARBA00022519"/>
    </source>
</evidence>
<comment type="subcellular location">
    <subcellularLocation>
        <location evidence="2">Cell inner membrane</location>
        <topology evidence="2">Multi-pass membrane protein</topology>
    </subcellularLocation>
</comment>
<organism evidence="17 18">
    <name type="scientific">Synoicihabitans lomoniglobus</name>
    <dbReference type="NCBI Taxonomy" id="2909285"/>
    <lineage>
        <taxon>Bacteria</taxon>
        <taxon>Pseudomonadati</taxon>
        <taxon>Verrucomicrobiota</taxon>
        <taxon>Opitutia</taxon>
        <taxon>Opitutales</taxon>
        <taxon>Opitutaceae</taxon>
        <taxon>Synoicihabitans</taxon>
    </lineage>
</organism>
<dbReference type="InterPro" id="IPR003594">
    <property type="entry name" value="HATPase_dom"/>
</dbReference>
<dbReference type="PANTHER" id="PTHR43047:SF64">
    <property type="entry name" value="HISTIDINE KINASE CONTAINING CHEY-HOMOLOGOUS RECEIVER DOMAIN AND PAS DOMAIN-RELATED"/>
    <property type="match status" value="1"/>
</dbReference>
<dbReference type="EC" id="2.7.13.3" evidence="3"/>
<dbReference type="RefSeq" id="WP_330931195.1">
    <property type="nucleotide sequence ID" value="NZ_CP119075.1"/>
</dbReference>
<dbReference type="InterPro" id="IPR011044">
    <property type="entry name" value="Quino_amine_DH_bsu"/>
</dbReference>
<evidence type="ECO:0000256" key="13">
    <source>
        <dbReference type="PROSITE-ProRule" id="PRU00169"/>
    </source>
</evidence>
<dbReference type="InterPro" id="IPR011006">
    <property type="entry name" value="CheY-like_superfamily"/>
</dbReference>
<dbReference type="SUPFAM" id="SSF47226">
    <property type="entry name" value="Histidine-containing phosphotransfer domain, HPT domain"/>
    <property type="match status" value="1"/>
</dbReference>
<dbReference type="InterPro" id="IPR036890">
    <property type="entry name" value="HATPase_C_sf"/>
</dbReference>
<dbReference type="InterPro" id="IPR008207">
    <property type="entry name" value="Sig_transdc_His_kin_Hpt_dom"/>
</dbReference>
<evidence type="ECO:0000256" key="3">
    <source>
        <dbReference type="ARBA" id="ARBA00012438"/>
    </source>
</evidence>
<dbReference type="CDD" id="cd00082">
    <property type="entry name" value="HisKA"/>
    <property type="match status" value="1"/>
</dbReference>
<dbReference type="SMART" id="SM00387">
    <property type="entry name" value="HATPase_c"/>
    <property type="match status" value="1"/>
</dbReference>
<feature type="region of interest" description="Disordered" evidence="14">
    <location>
        <begin position="1226"/>
        <end position="1248"/>
    </location>
</feature>
<feature type="domain" description="Response regulatory" evidence="16">
    <location>
        <begin position="1109"/>
        <end position="1225"/>
    </location>
</feature>
<comment type="catalytic activity">
    <reaction evidence="1">
        <text>ATP + protein L-histidine = ADP + protein N-phospho-L-histidine.</text>
        <dbReference type="EC" id="2.7.13.3"/>
    </reaction>
</comment>
<dbReference type="InterPro" id="IPR036641">
    <property type="entry name" value="HPT_dom_sf"/>
</dbReference>
<dbReference type="GO" id="GO:0005886">
    <property type="term" value="C:plasma membrane"/>
    <property type="evidence" value="ECO:0007669"/>
    <property type="project" value="UniProtKB-SubCell"/>
</dbReference>
<dbReference type="GO" id="GO:0005524">
    <property type="term" value="F:ATP binding"/>
    <property type="evidence" value="ECO:0007669"/>
    <property type="project" value="UniProtKB-KW"/>
</dbReference>
<evidence type="ECO:0000256" key="6">
    <source>
        <dbReference type="ARBA" id="ARBA00022553"/>
    </source>
</evidence>
<evidence type="ECO:0000256" key="4">
    <source>
        <dbReference type="ARBA" id="ARBA00022475"/>
    </source>
</evidence>
<keyword evidence="12" id="KW-0472">Membrane</keyword>
<dbReference type="Pfam" id="PF00072">
    <property type="entry name" value="Response_reg"/>
    <property type="match status" value="1"/>
</dbReference>
<keyword evidence="8" id="KW-0812">Transmembrane</keyword>
<keyword evidence="9" id="KW-0418">Kinase</keyword>
<feature type="modified residue" description="4-aspartylphosphate" evidence="13">
    <location>
        <position position="1158"/>
    </location>
</feature>
<dbReference type="Gene3D" id="2.60.40.10">
    <property type="entry name" value="Immunoglobulins"/>
    <property type="match status" value="1"/>
</dbReference>
<accession>A0AAF0CQ47</accession>
<keyword evidence="7" id="KW-0808">Transferase</keyword>
<dbReference type="PROSITE" id="PS50109">
    <property type="entry name" value="HIS_KIN"/>
    <property type="match status" value="1"/>
</dbReference>
<dbReference type="Gene3D" id="1.20.120.160">
    <property type="entry name" value="HPT domain"/>
    <property type="match status" value="1"/>
</dbReference>
<evidence type="ECO:0000256" key="1">
    <source>
        <dbReference type="ARBA" id="ARBA00000085"/>
    </source>
</evidence>
<dbReference type="InterPro" id="IPR001789">
    <property type="entry name" value="Sig_transdc_resp-reg_receiver"/>
</dbReference>
<sequence length="1361" mass="149287">MPRPSPLSLPPPARAGKLASFLPYPSLGRVPEAPTGSWRRPESPVRARGWTRLTSRIHFAVTLIGALGLATGTPVVRSAEPVVGRPVMTQVGLGRNVIDGPVWATTITPAGDLIVGSNRLSILSQHQWSQIALPDAHAFRGLAPSADGSRVWVGAMHQLGYIARRAPGDWGFHSLLEAWRRDTGTTLEDVWAVQATPQGAVWLTSDRAARWNGTTFTTWRARGRHRLFGAATAEGLWFYDDGHGVYAIGDRGDPQLVVPYDELPRPPVTWMIPPTATEPRPIIGMAGGAYRQESDGSFTRLHALSRALAGTLPGRAVRLPHGNFGIATFRAGVVIADQEGEVKEIINRKRGLSDNTTYTLGADGDHLWIGYQGGLARVDGVGQSYIIDRQTGLGDGAPRGVEFNRDGTWLLTSKDVLLLAPDSDQLRPVLEHETLLWSATQVGDALWVGGFGGVWRVDPTGAKREHFAPHDVLSVTASREYQSGVVYTEGYDLKALRPSRHGGWVPEDLHLRIRDTPVSLFESSRDEIWAGTMTRGIDRFAWRSDPSSPYAQLYLKNHYDIGRELPDQGKRARVVELGPRIFAFTDAGILRLHRHRPEFELEPTVREYVGIAASTDESGDTGYWLVRPRLIDDHNSYALLRVSWHSGQLQVEPLHAHGLNGVGDPVALDYGQGSLWLSSTAGVLKIDEAALTAADPVPQVQVSLRTDPGPGAPDEAGLLPLDPHVRRVDFHFAPSPSDHDQVYLQTRLTGAEAEWSPPSLESARSFAGLEPGSYRFEVRAVDSFGRTGPVEHIGFKLISPWYRRGPAIAGYVVLGLLLVGGIARWQVLRLKRKNEHLNLMVEKRTRELALSNIAKSDFLENISHEIRNPLNGLTGLLALLKEDNLGPRERELTRSLRAVSRKLMSVFEDVLSYARLEYGYVNLDAQPFRLRPLLQDAVDLFATQSREQGQSLTLHWPEGFIDGFIGDHAKIRTIIENFVGNALKYAPGAAIEIRLLNEVEPDEDPDAPVDLFIEVADHGPGIPPEEQVLVFSKFVRGSKAKRDQVTGTGLGLATCRALAQVMGGEVTLHSQVGHGSEFVLAVRLPRTHLETPAPTVASGLATATVECGRALVVEDEPYNRIVLEGLGVELGYDVDVASTAEEALTLLTRESYAVIFLDWELPRAKGVEVAHAVRGSVGGDQPIILATTAHDSDEIRRRCRQAGMDAFLLKPYDTDKVRTIIASVRSRRHGIGPPPGEPAPPAAHDRPLEPFNRQAFSHYSRSKGEQESTAIHQFTSSLDQEYETIAAALASEDYPVAKFHAHRLRALAGLIGARELNLAAKQLEEIMVDTATPADRDRAWSRTQSSGAVLKTRLHELADRN</sequence>
<evidence type="ECO:0000256" key="11">
    <source>
        <dbReference type="ARBA" id="ARBA00022989"/>
    </source>
</evidence>
<keyword evidence="10 17" id="KW-0547">Nucleotide-binding</keyword>
<evidence type="ECO:0000259" key="16">
    <source>
        <dbReference type="PROSITE" id="PS50110"/>
    </source>
</evidence>
<evidence type="ECO:0000256" key="9">
    <source>
        <dbReference type="ARBA" id="ARBA00022777"/>
    </source>
</evidence>
<dbReference type="SMART" id="SM00448">
    <property type="entry name" value="REC"/>
    <property type="match status" value="1"/>
</dbReference>
<keyword evidence="6 13" id="KW-0597">Phosphoprotein</keyword>
<name>A0AAF0CQ47_9BACT</name>
<dbReference type="Gene3D" id="1.10.287.130">
    <property type="match status" value="1"/>
</dbReference>